<gene>
    <name evidence="1" type="ORF">COY72_01915</name>
</gene>
<name>A0A2M7R800_9BACT</name>
<organism evidence="1 2">
    <name type="scientific">Candidatus Nealsonbacteria bacterium CG_4_10_14_0_8_um_filter_35_10</name>
    <dbReference type="NCBI Taxonomy" id="1974683"/>
    <lineage>
        <taxon>Bacteria</taxon>
        <taxon>Candidatus Nealsoniibacteriota</taxon>
    </lineage>
</organism>
<dbReference type="EMBL" id="PFLX01000048">
    <property type="protein sequence ID" value="PIY90732.1"/>
    <property type="molecule type" value="Genomic_DNA"/>
</dbReference>
<sequence length="349" mass="40239">MERRWMENIKKMRGEELLRIIERGKNLAILAANEAIEKFEKGEQEINGDFLCAALEIKSTPSTKREVKAIKEKIAKIISDRFLNEKRFLTVLNQEEIGMEIKESITDKCLEIDRISNYALRKIIKVVPSRKDGTAKKLWSQNPNSDDLSTIAENIKGPLKVKAAKKLSEIGDIDDISYLIAFGDDAPLAKILWQNLKRTGRLSKLENGDLADIAEYTKSRKIKGEALKELKNRNELEDDDLELIFDNAHYFSNPEKIRKEVITLLLPKDLSIEKMLKMIKQIALRELRIKLAEKAVRAIDRKIIELIESPPNEWREKEIKDLKKKKSMLKAEIELNSEIAYVPPQVHQN</sequence>
<evidence type="ECO:0000313" key="1">
    <source>
        <dbReference type="EMBL" id="PIY90732.1"/>
    </source>
</evidence>
<comment type="caution">
    <text evidence="1">The sequence shown here is derived from an EMBL/GenBank/DDBJ whole genome shotgun (WGS) entry which is preliminary data.</text>
</comment>
<dbReference type="Proteomes" id="UP000230055">
    <property type="component" value="Unassembled WGS sequence"/>
</dbReference>
<accession>A0A2M7R800</accession>
<dbReference type="AlphaFoldDB" id="A0A2M7R800"/>
<evidence type="ECO:0000313" key="2">
    <source>
        <dbReference type="Proteomes" id="UP000230055"/>
    </source>
</evidence>
<protein>
    <submittedName>
        <fullName evidence="1">Uncharacterized protein</fullName>
    </submittedName>
</protein>
<reference evidence="2" key="1">
    <citation type="submission" date="2017-09" db="EMBL/GenBank/DDBJ databases">
        <title>Depth-based differentiation of microbial function through sediment-hosted aquifers and enrichment of novel symbionts in the deep terrestrial subsurface.</title>
        <authorList>
            <person name="Probst A.J."/>
            <person name="Ladd B."/>
            <person name="Jarett J.K."/>
            <person name="Geller-Mcgrath D.E."/>
            <person name="Sieber C.M.K."/>
            <person name="Emerson J.B."/>
            <person name="Anantharaman K."/>
            <person name="Thomas B.C."/>
            <person name="Malmstrom R."/>
            <person name="Stieglmeier M."/>
            <person name="Klingl A."/>
            <person name="Woyke T."/>
            <person name="Ryan C.M."/>
            <person name="Banfield J.F."/>
        </authorList>
    </citation>
    <scope>NUCLEOTIDE SEQUENCE [LARGE SCALE GENOMIC DNA]</scope>
</reference>
<proteinExistence type="predicted"/>